<evidence type="ECO:0000256" key="1">
    <source>
        <dbReference type="SAM" id="Phobius"/>
    </source>
</evidence>
<dbReference type="Proteomes" id="UP000663891">
    <property type="component" value="Unassembled WGS sequence"/>
</dbReference>
<reference evidence="2" key="1">
    <citation type="submission" date="2021-02" db="EMBL/GenBank/DDBJ databases">
        <authorList>
            <person name="Nowell W R."/>
        </authorList>
    </citation>
    <scope>NUCLEOTIDE SEQUENCE</scope>
</reference>
<gene>
    <name evidence="2" type="ORF">VCS650_LOCUS18285</name>
</gene>
<dbReference type="OrthoDB" id="414863at2759"/>
<keyword evidence="1" id="KW-0812">Transmembrane</keyword>
<keyword evidence="1" id="KW-0472">Membrane</keyword>
<comment type="caution">
    <text evidence="2">The sequence shown here is derived from an EMBL/GenBank/DDBJ whole genome shotgun (WGS) entry which is preliminary data.</text>
</comment>
<evidence type="ECO:0000313" key="3">
    <source>
        <dbReference type="Proteomes" id="UP000663891"/>
    </source>
</evidence>
<protein>
    <submittedName>
        <fullName evidence="2">Uncharacterized protein</fullName>
    </submittedName>
</protein>
<organism evidence="2 3">
    <name type="scientific">Adineta steineri</name>
    <dbReference type="NCBI Taxonomy" id="433720"/>
    <lineage>
        <taxon>Eukaryota</taxon>
        <taxon>Metazoa</taxon>
        <taxon>Spiralia</taxon>
        <taxon>Gnathifera</taxon>
        <taxon>Rotifera</taxon>
        <taxon>Eurotatoria</taxon>
        <taxon>Bdelloidea</taxon>
        <taxon>Adinetida</taxon>
        <taxon>Adinetidae</taxon>
        <taxon>Adineta</taxon>
    </lineage>
</organism>
<feature type="transmembrane region" description="Helical" evidence="1">
    <location>
        <begin position="27"/>
        <end position="50"/>
    </location>
</feature>
<keyword evidence="1" id="KW-1133">Transmembrane helix</keyword>
<name>A0A814LQM8_9BILA</name>
<dbReference type="AlphaFoldDB" id="A0A814LQM8"/>
<proteinExistence type="predicted"/>
<accession>A0A814LQM8</accession>
<evidence type="ECO:0000313" key="2">
    <source>
        <dbReference type="EMBL" id="CAF1067394.1"/>
    </source>
</evidence>
<dbReference type="EMBL" id="CAJNON010000174">
    <property type="protein sequence ID" value="CAF1067394.1"/>
    <property type="molecule type" value="Genomic_DNA"/>
</dbReference>
<sequence>MIQYFIRSYNYRSPLKRSRRRSHYRSCIIIIFLLTLTPFIISIFYSMFIFQLNYFESYSSNVIISLTSTPERFHHELPFAIHSLLSQTQLPKQIRIYLSPTSLITQQKNLTLEYLRSNIQNLDSSEIITRLFDKLVEIRLEVEDYGPATKFLPIIKEFYSDSQPLMICDDDQYYHPYTLATLYEYSTKYPNSIIGFRGWRVRNDLIWGVGGKYEMAYHIIESPYLSEIYRVGVVTATDAYLIRPSFFDSHIYKDFNQAPNDIRHVDDIWLNGHAARGNITRYVVPSCCSHIGVTRTHALEQYLVNNKMNRLSANSHALTWFGENWEKDLWYRFNGANAPEYRSWWRIIYREWISLIFKLKFIMYFGFI</sequence>